<dbReference type="Gene3D" id="3.30.1610.10">
    <property type="entry name" value="Peptidase S59, nucleoporin"/>
    <property type="match status" value="1"/>
</dbReference>
<dbReference type="GO" id="GO:0031965">
    <property type="term" value="C:nuclear membrane"/>
    <property type="evidence" value="ECO:0007669"/>
    <property type="project" value="UniProtKB-SubCell"/>
</dbReference>
<evidence type="ECO:0000256" key="7">
    <source>
        <dbReference type="ARBA" id="ARBA00022670"/>
    </source>
</evidence>
<dbReference type="Pfam" id="PF21240">
    <property type="entry name" value="Nup98_GLEBS"/>
    <property type="match status" value="1"/>
</dbReference>
<evidence type="ECO:0000256" key="18">
    <source>
        <dbReference type="SAM" id="MobiDB-lite"/>
    </source>
</evidence>
<dbReference type="GO" id="GO:0034398">
    <property type="term" value="P:telomere tethering at nuclear periphery"/>
    <property type="evidence" value="ECO:0007669"/>
    <property type="project" value="TreeGrafter"/>
</dbReference>
<comment type="subcellular location">
    <subcellularLocation>
        <location evidence="2">Nucleus membrane</location>
        <topology evidence="2">Peripheral membrane protein</topology>
        <orientation evidence="2">Nucleoplasmic side</orientation>
    </subcellularLocation>
    <subcellularLocation>
        <location evidence="1">Nucleus</location>
        <location evidence="1">Nuclear pore complex</location>
    </subcellularLocation>
    <subcellularLocation>
        <location evidence="3">Nucleus</location>
        <location evidence="3">Nucleoplasm</location>
    </subcellularLocation>
</comment>
<dbReference type="GO" id="GO:0000973">
    <property type="term" value="P:post-transcriptional tethering of RNA polymerase II gene DNA at nuclear periphery"/>
    <property type="evidence" value="ECO:0007669"/>
    <property type="project" value="TreeGrafter"/>
</dbReference>
<evidence type="ECO:0000256" key="8">
    <source>
        <dbReference type="ARBA" id="ARBA00022737"/>
    </source>
</evidence>
<dbReference type="GO" id="GO:0017056">
    <property type="term" value="F:structural constituent of nuclear pore"/>
    <property type="evidence" value="ECO:0007669"/>
    <property type="project" value="InterPro"/>
</dbReference>
<keyword evidence="17" id="KW-0539">Nucleus</keyword>
<evidence type="ECO:0000256" key="4">
    <source>
        <dbReference type="ARBA" id="ARBA00008926"/>
    </source>
</evidence>
<evidence type="ECO:0000256" key="12">
    <source>
        <dbReference type="ARBA" id="ARBA00022825"/>
    </source>
</evidence>
<dbReference type="GO" id="GO:0006606">
    <property type="term" value="P:protein import into nucleus"/>
    <property type="evidence" value="ECO:0007669"/>
    <property type="project" value="TreeGrafter"/>
</dbReference>
<proteinExistence type="inferred from homology"/>
<keyword evidence="21" id="KW-1185">Reference proteome</keyword>
<dbReference type="GO" id="GO:0008236">
    <property type="term" value="F:serine-type peptidase activity"/>
    <property type="evidence" value="ECO:0007669"/>
    <property type="project" value="UniProtKB-KW"/>
</dbReference>
<evidence type="ECO:0000256" key="15">
    <source>
        <dbReference type="ARBA" id="ARBA00023132"/>
    </source>
</evidence>
<feature type="domain" description="Peptidase S59" evidence="19">
    <location>
        <begin position="836"/>
        <end position="978"/>
    </location>
</feature>
<keyword evidence="10" id="KW-0068">Autocatalytic cleavage</keyword>
<sequence length="1877" mass="203142">MFGGSSKPSFGTTPTVNSFGFNSNTTTASPFGAQPAFGKPATPGFGQPSAFGQQSNMFGTTQPSGLFGGNQAPAFGSTPTQQSGFGAFAQQQQANNTLFGSSLQQNKPSIFGQPSTSAFGAKPTGAFGFGSPTTHQPQTSLFGQASTSTTANTSFGGFGTNATSGGIFGATATPAFGQNQQAGANGSAIVKYQPLHGTDTLVKSGVSTIVNTKQHCITAMKEYEGKSLEEIRVEDYTANRKGPQPGGIGGSSGLFGAPAATGGGLFAPASQPSTGLFGQQQPAANPLGGFGTAATNNTLGGFGQTQSAFGQTAPAQSTGLFGKSFGTPATSTAFGGFGTTAPANSNLFGAKPFGQQSGGLFGQTPQVTGTSTFGQPAATGFSSFGQPAVNQPTPLFGATAGSTTNTGFGAATNTGFGGFGTNTNANSVGGGGSLFQQKPATGFGATPAFGATTSAATGFGSFGQPNTSGSMFNSTFNKPAPTFGGFGAQSTAPTLGTGLGLGTGNTLFGQSKPGGLFGTNTAPSGGLFGSSFGQTNTLGGLGQNTMGMGQGIGMQQQQVPIHQQILAMTTTPYGDNPIFKDLKPISGLSEDALRPTNPAAQKAILESSSSNQFKVTPNVGNGLKVKPIQSTLSKKSLFGGLEEFDSSVEESFCLKPNAKRLVLKPKSTAKSPNQSKPLQSTQNTSFTGNTDTSKPFTLSGSKDTAHMEQTFNNQIPTNPSTQSADQENVRRVSWLHSKALEKAVRPRLSDYHENTIKELVTVPSKETTKQTSTTPAGAELQATSPRDSNITIDLTQHNTLASTESSFVTHSFLDDTNTDLSLINVAPNAAGVTLTRAKYYTIPPLDKLEEYMNEDGSCIVPNFTIGRKGYGNVYFNEPIDIAGLNLDELVHFRHKEVIIYADDENKPPVGTELNRKAQITLDQVWPHDKTLHEAIKDKERLELMDYEGHLRRVCEKHDTRFIEYRPETGSWVFRVEHFSKYGLNDSDEDETPVDPKKAKLTSAAAVVPENQNRNLATSGGANVELSKTSAAALAAKSNHVTLNDVSLSNHTTLGGYPSRYDLTDHMDDYSMSQHRYQARSPSASLAMDLGTDSHKLQLMKASFFADDDYDGKSILSEQLEGRDSPDQIVPNRPGIRSHLFSAASSIHTHSRGIPSTISSILEIPVPNLVVSNKDLEMTVVENQTTKVVRPSGPKSAPLVVKPKVALIRFPNTVVPLDKSICNELNGRCASDVALMRSRSFKVGWGPQNKIFILNTINNSHKLANKTDQLQLLLKGRMKDDNSGNLVQGLQIASMNTIRAFQESIEDHLSIQLKFSTKHRVDDSDCPYIRSDSGTQIINEHLNIAKVNVKLGDVGDYILSVWSLLNALWGDQEELDGQEINSHLTIMRRKELLSEWLEDVVSCKASKSLDNSSADGYLNHLLQLLSCHKVDDACNLAFNNNDMNLALLMAQLSSGPTVRQLIQHQLSTWQEVEADKFVKVQRLKVMMLVAGVPLITSANGPINIFEDMDWLKAFATILWYVSSAPSSITDSLCSYEDFYQADEFPVEPPMPPYSGNYEPCSVSSVMDLRFHLLKLYSKRGHPMETILNPSTYTADQMDFRLSWLLLETLSAIGYHHCSELSAAQLHVSFASQLENHDLWHWSIFVLLHIENRNQREMAIQEILYKYVSLSQDEDYLEKEKFIINDLGVPEKWICWAKSIKAGAQRKYHKQAEYLLRAKQWPAAHDVIMRHLAPDAIINDDILYLKELLGQLENPRLIPNWSNEGMILMDYVEIIEKYESLKTIHERDIETRWEALKPQLNELCSRISLFPCPTAKHRLCQSEISQRLANLVNGMRIVCPDLSPLIEMKLTIGKLPLPQEYSQQKLRFFLDDTTLMDML</sequence>
<keyword evidence="13" id="KW-0653">Protein transport</keyword>
<dbReference type="FunFam" id="3.30.1610.10:FF:000001">
    <property type="entry name" value="Nuclear pore complex protein Nup98-Nup96"/>
    <property type="match status" value="1"/>
</dbReference>
<dbReference type="GO" id="GO:0044614">
    <property type="term" value="C:nuclear pore cytoplasmic filaments"/>
    <property type="evidence" value="ECO:0007669"/>
    <property type="project" value="TreeGrafter"/>
</dbReference>
<reference evidence="20" key="1">
    <citation type="submission" date="2022-07" db="EMBL/GenBank/DDBJ databases">
        <authorList>
            <person name="Trinca V."/>
            <person name="Uliana J.V.C."/>
            <person name="Torres T.T."/>
            <person name="Ward R.J."/>
            <person name="Monesi N."/>
        </authorList>
    </citation>
    <scope>NUCLEOTIDE SEQUENCE</scope>
    <source>
        <strain evidence="20">HSMRA1968</strain>
        <tissue evidence="20">Whole embryos</tissue>
    </source>
</reference>
<feature type="region of interest" description="Disordered" evidence="18">
    <location>
        <begin position="265"/>
        <end position="291"/>
    </location>
</feature>
<dbReference type="InterPro" id="IPR007230">
    <property type="entry name" value="Nup98_auto-Pept-S59_dom"/>
</dbReference>
<keyword evidence="12" id="KW-0720">Serine protease</keyword>
<dbReference type="Gene3D" id="1.10.10.2360">
    <property type="match status" value="1"/>
</dbReference>
<dbReference type="PROSITE" id="PS51434">
    <property type="entry name" value="NUP_C"/>
    <property type="match status" value="1"/>
</dbReference>
<dbReference type="GO" id="GO:0008139">
    <property type="term" value="F:nuclear localization sequence binding"/>
    <property type="evidence" value="ECO:0007669"/>
    <property type="project" value="TreeGrafter"/>
</dbReference>
<dbReference type="GO" id="GO:0003723">
    <property type="term" value="F:RNA binding"/>
    <property type="evidence" value="ECO:0007669"/>
    <property type="project" value="TreeGrafter"/>
</dbReference>
<feature type="region of interest" description="Disordered" evidence="18">
    <location>
        <begin position="39"/>
        <end position="66"/>
    </location>
</feature>
<organism evidence="20 21">
    <name type="scientific">Pseudolycoriella hygida</name>
    <dbReference type="NCBI Taxonomy" id="35572"/>
    <lineage>
        <taxon>Eukaryota</taxon>
        <taxon>Metazoa</taxon>
        <taxon>Ecdysozoa</taxon>
        <taxon>Arthropoda</taxon>
        <taxon>Hexapoda</taxon>
        <taxon>Insecta</taxon>
        <taxon>Pterygota</taxon>
        <taxon>Neoptera</taxon>
        <taxon>Endopterygota</taxon>
        <taxon>Diptera</taxon>
        <taxon>Nematocera</taxon>
        <taxon>Sciaroidea</taxon>
        <taxon>Sciaridae</taxon>
        <taxon>Pseudolycoriella</taxon>
    </lineage>
</organism>
<evidence type="ECO:0000256" key="14">
    <source>
        <dbReference type="ARBA" id="ARBA00023010"/>
    </source>
</evidence>
<accession>A0A9Q0RYC6</accession>
<evidence type="ECO:0000256" key="10">
    <source>
        <dbReference type="ARBA" id="ARBA00022813"/>
    </source>
</evidence>
<dbReference type="GO" id="GO:0051028">
    <property type="term" value="P:mRNA transport"/>
    <property type="evidence" value="ECO:0007669"/>
    <property type="project" value="UniProtKB-KW"/>
</dbReference>
<evidence type="ECO:0000256" key="9">
    <source>
        <dbReference type="ARBA" id="ARBA00022801"/>
    </source>
</evidence>
<evidence type="ECO:0000256" key="1">
    <source>
        <dbReference type="ARBA" id="ARBA00004567"/>
    </source>
</evidence>
<dbReference type="GO" id="GO:0006405">
    <property type="term" value="P:RNA export from nucleus"/>
    <property type="evidence" value="ECO:0007669"/>
    <property type="project" value="TreeGrafter"/>
</dbReference>
<name>A0A9Q0RYC6_9DIPT</name>
<dbReference type="Gene3D" id="1.25.40.690">
    <property type="match status" value="1"/>
</dbReference>
<dbReference type="Pfam" id="PF12110">
    <property type="entry name" value="Nup96"/>
    <property type="match status" value="1"/>
</dbReference>
<feature type="compositionally biased region" description="Polar residues" evidence="18">
    <location>
        <begin position="769"/>
        <end position="784"/>
    </location>
</feature>
<dbReference type="Pfam" id="PF04096">
    <property type="entry name" value="Nucleoporin2"/>
    <property type="match status" value="1"/>
</dbReference>
<comment type="similarity">
    <text evidence="4">Belongs to the nucleoporin GLFG family.</text>
</comment>
<feature type="compositionally biased region" description="Polar residues" evidence="18">
    <location>
        <begin position="50"/>
        <end position="64"/>
    </location>
</feature>
<keyword evidence="11" id="KW-0509">mRNA transport</keyword>
<evidence type="ECO:0000256" key="6">
    <source>
        <dbReference type="ARBA" id="ARBA00022448"/>
    </source>
</evidence>
<feature type="region of interest" description="Disordered" evidence="18">
    <location>
        <begin position="763"/>
        <end position="784"/>
    </location>
</feature>
<evidence type="ECO:0000256" key="16">
    <source>
        <dbReference type="ARBA" id="ARBA00023136"/>
    </source>
</evidence>
<dbReference type="InterPro" id="IPR036903">
    <property type="entry name" value="Nup98_auto-Pept-S59_dom_sf"/>
</dbReference>
<keyword evidence="14" id="KW-0811">Translocation</keyword>
<dbReference type="Proteomes" id="UP001151699">
    <property type="component" value="Chromosome X"/>
</dbReference>
<keyword evidence="7" id="KW-0645">Protease</keyword>
<evidence type="ECO:0000313" key="21">
    <source>
        <dbReference type="Proteomes" id="UP001151699"/>
    </source>
</evidence>
<protein>
    <recommendedName>
        <fullName evidence="5">Nuclear pore complex protein Nup98-Nup96</fullName>
    </recommendedName>
</protein>
<evidence type="ECO:0000256" key="5">
    <source>
        <dbReference type="ARBA" id="ARBA00013472"/>
    </source>
</evidence>
<keyword evidence="9" id="KW-0378">Hydrolase</keyword>
<feature type="region of interest" description="Disordered" evidence="18">
    <location>
        <begin position="664"/>
        <end position="701"/>
    </location>
</feature>
<feature type="compositionally biased region" description="Polar residues" evidence="18">
    <location>
        <begin position="668"/>
        <end position="701"/>
    </location>
</feature>
<evidence type="ECO:0000313" key="20">
    <source>
        <dbReference type="EMBL" id="KAJ6638700.1"/>
    </source>
</evidence>
<keyword evidence="6" id="KW-0813">Transport</keyword>
<dbReference type="PANTHER" id="PTHR23198">
    <property type="entry name" value="NUCLEOPORIN"/>
    <property type="match status" value="1"/>
</dbReference>
<keyword evidence="8" id="KW-0677">Repeat</keyword>
<dbReference type="InterPro" id="IPR037665">
    <property type="entry name" value="Nucleoporin_S59-like"/>
</dbReference>
<keyword evidence="16" id="KW-0472">Membrane</keyword>
<dbReference type="PANTHER" id="PTHR23198:SF6">
    <property type="entry name" value="NUCLEAR PORE COMPLEX PROTEIN NUP98-NUP96"/>
    <property type="match status" value="1"/>
</dbReference>
<comment type="caution">
    <text evidence="20">The sequence shown here is derived from an EMBL/GenBank/DDBJ whole genome shotgun (WGS) entry which is preliminary data.</text>
</comment>
<evidence type="ECO:0000259" key="19">
    <source>
        <dbReference type="PROSITE" id="PS51434"/>
    </source>
</evidence>
<keyword evidence="15" id="KW-0906">Nuclear pore complex</keyword>
<dbReference type="FunFam" id="1.10.10.2360:FF:000001">
    <property type="entry name" value="Nuclear pore complex protein Nup98-Nup96"/>
    <property type="match status" value="1"/>
</dbReference>
<evidence type="ECO:0000256" key="3">
    <source>
        <dbReference type="ARBA" id="ARBA00004642"/>
    </source>
</evidence>
<dbReference type="SUPFAM" id="SSF82215">
    <property type="entry name" value="C-terminal autoproteolytic domain of nucleoporin nup98"/>
    <property type="match status" value="1"/>
</dbReference>
<dbReference type="EMBL" id="WJQU01000003">
    <property type="protein sequence ID" value="KAJ6638700.1"/>
    <property type="molecule type" value="Genomic_DNA"/>
</dbReference>
<evidence type="ECO:0000256" key="17">
    <source>
        <dbReference type="ARBA" id="ARBA00023242"/>
    </source>
</evidence>
<feature type="compositionally biased region" description="Polar residues" evidence="18">
    <location>
        <begin position="270"/>
        <end position="283"/>
    </location>
</feature>
<evidence type="ECO:0000256" key="11">
    <source>
        <dbReference type="ARBA" id="ARBA00022816"/>
    </source>
</evidence>
<dbReference type="InterPro" id="IPR021967">
    <property type="entry name" value="Nup98_C"/>
</dbReference>
<dbReference type="GO" id="GO:0006508">
    <property type="term" value="P:proteolysis"/>
    <property type="evidence" value="ECO:0007669"/>
    <property type="project" value="UniProtKB-KW"/>
</dbReference>
<gene>
    <name evidence="20" type="primary">Nup98-96_1</name>
    <name evidence="20" type="ORF">Bhyg_11437</name>
</gene>
<dbReference type="OrthoDB" id="3797628at2759"/>
<evidence type="ECO:0000256" key="2">
    <source>
        <dbReference type="ARBA" id="ARBA00004620"/>
    </source>
</evidence>
<dbReference type="GO" id="GO:0005654">
    <property type="term" value="C:nucleoplasm"/>
    <property type="evidence" value="ECO:0007669"/>
    <property type="project" value="UniProtKB-SubCell"/>
</dbReference>
<evidence type="ECO:0000256" key="13">
    <source>
        <dbReference type="ARBA" id="ARBA00022927"/>
    </source>
</evidence>